<dbReference type="GO" id="GO:0042121">
    <property type="term" value="P:alginic acid biosynthetic process"/>
    <property type="evidence" value="ECO:0007669"/>
    <property type="project" value="InterPro"/>
</dbReference>
<evidence type="ECO:0000256" key="2">
    <source>
        <dbReference type="ARBA" id="ARBA00010323"/>
    </source>
</evidence>
<feature type="transmembrane region" description="Helical" evidence="10">
    <location>
        <begin position="71"/>
        <end position="89"/>
    </location>
</feature>
<dbReference type="GO" id="GO:0016746">
    <property type="term" value="F:acyltransferase activity"/>
    <property type="evidence" value="ECO:0007669"/>
    <property type="project" value="UniProtKB-KW"/>
</dbReference>
<evidence type="ECO:0000256" key="1">
    <source>
        <dbReference type="ARBA" id="ARBA00004651"/>
    </source>
</evidence>
<name>A0A8J7PFE3_9BACT</name>
<keyword evidence="5 10" id="KW-0812">Transmembrane</keyword>
<evidence type="ECO:0000313" key="11">
    <source>
        <dbReference type="EMBL" id="MBN8659028.1"/>
    </source>
</evidence>
<evidence type="ECO:0000256" key="10">
    <source>
        <dbReference type="SAM" id="Phobius"/>
    </source>
</evidence>
<keyword evidence="7 9" id="KW-0472">Membrane</keyword>
<dbReference type="PANTHER" id="PTHR13285">
    <property type="entry name" value="ACYLTRANSFERASE"/>
    <property type="match status" value="1"/>
</dbReference>
<dbReference type="InterPro" id="IPR004299">
    <property type="entry name" value="MBOAT_fam"/>
</dbReference>
<evidence type="ECO:0000256" key="9">
    <source>
        <dbReference type="PIRNR" id="PIRNR016636"/>
    </source>
</evidence>
<dbReference type="AlphaFoldDB" id="A0A8J7PFE3"/>
<protein>
    <submittedName>
        <fullName evidence="11">MBOAT family protein</fullName>
    </submittedName>
</protein>
<keyword evidence="8 9" id="KW-0012">Acyltransferase</keyword>
<gene>
    <name evidence="11" type="ORF">J0M35_01595</name>
</gene>
<feature type="transmembrane region" description="Helical" evidence="10">
    <location>
        <begin position="151"/>
        <end position="169"/>
    </location>
</feature>
<evidence type="ECO:0000256" key="8">
    <source>
        <dbReference type="ARBA" id="ARBA00023315"/>
    </source>
</evidence>
<accession>A0A8J7PFE3</accession>
<dbReference type="EMBL" id="JAFLCK010000001">
    <property type="protein sequence ID" value="MBN8659028.1"/>
    <property type="molecule type" value="Genomic_DNA"/>
</dbReference>
<feature type="transmembrane region" description="Helical" evidence="10">
    <location>
        <begin position="7"/>
        <end position="24"/>
    </location>
</feature>
<keyword evidence="6 10" id="KW-1133">Transmembrane helix</keyword>
<comment type="similarity">
    <text evidence="2 9">Belongs to the membrane-bound acyltransferase family.</text>
</comment>
<dbReference type="InterPro" id="IPR028362">
    <property type="entry name" value="AlgI"/>
</dbReference>
<feature type="transmembrane region" description="Helical" evidence="10">
    <location>
        <begin position="189"/>
        <end position="208"/>
    </location>
</feature>
<evidence type="ECO:0000256" key="6">
    <source>
        <dbReference type="ARBA" id="ARBA00022989"/>
    </source>
</evidence>
<evidence type="ECO:0000256" key="7">
    <source>
        <dbReference type="ARBA" id="ARBA00023136"/>
    </source>
</evidence>
<feature type="transmembrane region" description="Helical" evidence="10">
    <location>
        <begin position="315"/>
        <end position="337"/>
    </location>
</feature>
<evidence type="ECO:0000256" key="3">
    <source>
        <dbReference type="ARBA" id="ARBA00022475"/>
    </source>
</evidence>
<comment type="caution">
    <text evidence="11">The sequence shown here is derived from an EMBL/GenBank/DDBJ whole genome shotgun (WGS) entry which is preliminary data.</text>
</comment>
<organism evidence="11 12">
    <name type="scientific">Candidatus Obscuribacter phosphatis</name>
    <dbReference type="NCBI Taxonomy" id="1906157"/>
    <lineage>
        <taxon>Bacteria</taxon>
        <taxon>Bacillati</taxon>
        <taxon>Candidatus Melainabacteria</taxon>
        <taxon>Candidatus Obscuribacterales</taxon>
        <taxon>Candidatus Obscuribacteraceae</taxon>
        <taxon>Candidatus Obscuribacter</taxon>
    </lineage>
</organism>
<proteinExistence type="inferred from homology"/>
<sequence length="406" mass="46252">MIFCTHWFIIAVSIFLPIYWLAGGRPKWRAFILLGFCLVFHSHFAGAAGVLPIITLALITYFCGRLSGTTGGATAIIGIIISTAALLTYKYHQFLLFDLLGAVNKPLAEHFASLLKPLLPATPPLAISFFAFEFIHYLVEVKRGREPIKNPFQFAAFTIYFPSLVAGPIKRYYDFLPELEKGLKQTKTIMIAQGLLLMASGFFKKMVLADNINQFILHQEPFFSVQTLPERWLFVLALAGRIYFDFSGYTDIALGLSSMLGIKLPINFNRPYRASSIREFWQRWHMSLSFWIRDYIYIPLGGGQHGAFRKMLNGLIAFALCGLWHGASWNFVFWGLYHGVGLAINNYYRRLGLFKPLAKAFDRLPALAWLSTFLFVILGWLPFFYPLDKAFGMFLLLFQTKLVPLE</sequence>
<dbReference type="PIRSF" id="PIRSF016636">
    <property type="entry name" value="AlgI_DltB"/>
    <property type="match status" value="1"/>
</dbReference>
<comment type="subcellular location">
    <subcellularLocation>
        <location evidence="1">Cell membrane</location>
        <topology evidence="1">Multi-pass membrane protein</topology>
    </subcellularLocation>
</comment>
<dbReference type="InterPro" id="IPR051085">
    <property type="entry name" value="MB_O-acyltransferase"/>
</dbReference>
<dbReference type="InterPro" id="IPR024194">
    <property type="entry name" value="Ac/AlaTfrase_AlgI/DltB"/>
</dbReference>
<keyword evidence="4 9" id="KW-0808">Transferase</keyword>
<dbReference type="PIRSF" id="PIRSF500217">
    <property type="entry name" value="AlgI"/>
    <property type="match status" value="1"/>
</dbReference>
<feature type="transmembrane region" description="Helical" evidence="10">
    <location>
        <begin position="366"/>
        <end position="385"/>
    </location>
</feature>
<dbReference type="Pfam" id="PF03062">
    <property type="entry name" value="MBOAT"/>
    <property type="match status" value="1"/>
</dbReference>
<feature type="transmembrane region" description="Helical" evidence="10">
    <location>
        <begin position="121"/>
        <end position="139"/>
    </location>
</feature>
<evidence type="ECO:0000313" key="12">
    <source>
        <dbReference type="Proteomes" id="UP000664277"/>
    </source>
</evidence>
<dbReference type="GO" id="GO:0005886">
    <property type="term" value="C:plasma membrane"/>
    <property type="evidence" value="ECO:0007669"/>
    <property type="project" value="UniProtKB-SubCell"/>
</dbReference>
<reference evidence="11" key="1">
    <citation type="submission" date="2021-02" db="EMBL/GenBank/DDBJ databases">
        <title>Genome-Resolved Metagenomics of a Microbial Community Performing Photosynthetic Biological Nutrient Removal.</title>
        <authorList>
            <person name="Mcdaniel E.A."/>
        </authorList>
    </citation>
    <scope>NUCLEOTIDE SEQUENCE</scope>
    <source>
        <strain evidence="11">UWPOB_OBS1</strain>
    </source>
</reference>
<dbReference type="Proteomes" id="UP000664277">
    <property type="component" value="Unassembled WGS sequence"/>
</dbReference>
<keyword evidence="3 9" id="KW-1003">Cell membrane</keyword>
<evidence type="ECO:0000256" key="4">
    <source>
        <dbReference type="ARBA" id="ARBA00022679"/>
    </source>
</evidence>
<dbReference type="PANTHER" id="PTHR13285:SF23">
    <property type="entry name" value="TEICHOIC ACID D-ALANYLTRANSFERASE"/>
    <property type="match status" value="1"/>
</dbReference>
<evidence type="ECO:0000256" key="5">
    <source>
        <dbReference type="ARBA" id="ARBA00022692"/>
    </source>
</evidence>
<feature type="transmembrane region" description="Helical" evidence="10">
    <location>
        <begin position="30"/>
        <end position="59"/>
    </location>
</feature>